<reference evidence="3 4" key="1">
    <citation type="journal article" date="2019" name="Nat. Ecol. Evol.">
        <title>Megaphylogeny resolves global patterns of mushroom evolution.</title>
        <authorList>
            <person name="Varga T."/>
            <person name="Krizsan K."/>
            <person name="Foldi C."/>
            <person name="Dima B."/>
            <person name="Sanchez-Garcia M."/>
            <person name="Sanchez-Ramirez S."/>
            <person name="Szollosi G.J."/>
            <person name="Szarkandi J.G."/>
            <person name="Papp V."/>
            <person name="Albert L."/>
            <person name="Andreopoulos W."/>
            <person name="Angelini C."/>
            <person name="Antonin V."/>
            <person name="Barry K.W."/>
            <person name="Bougher N.L."/>
            <person name="Buchanan P."/>
            <person name="Buyck B."/>
            <person name="Bense V."/>
            <person name="Catcheside P."/>
            <person name="Chovatia M."/>
            <person name="Cooper J."/>
            <person name="Damon W."/>
            <person name="Desjardin D."/>
            <person name="Finy P."/>
            <person name="Geml J."/>
            <person name="Haridas S."/>
            <person name="Hughes K."/>
            <person name="Justo A."/>
            <person name="Karasinski D."/>
            <person name="Kautmanova I."/>
            <person name="Kiss B."/>
            <person name="Kocsube S."/>
            <person name="Kotiranta H."/>
            <person name="LaButti K.M."/>
            <person name="Lechner B.E."/>
            <person name="Liimatainen K."/>
            <person name="Lipzen A."/>
            <person name="Lukacs Z."/>
            <person name="Mihaltcheva S."/>
            <person name="Morgado L.N."/>
            <person name="Niskanen T."/>
            <person name="Noordeloos M.E."/>
            <person name="Ohm R.A."/>
            <person name="Ortiz-Santana B."/>
            <person name="Ovrebo C."/>
            <person name="Racz N."/>
            <person name="Riley R."/>
            <person name="Savchenko A."/>
            <person name="Shiryaev A."/>
            <person name="Soop K."/>
            <person name="Spirin V."/>
            <person name="Szebenyi C."/>
            <person name="Tomsovsky M."/>
            <person name="Tulloss R.E."/>
            <person name="Uehling J."/>
            <person name="Grigoriev I.V."/>
            <person name="Vagvolgyi C."/>
            <person name="Papp T."/>
            <person name="Martin F.M."/>
            <person name="Miettinen O."/>
            <person name="Hibbett D.S."/>
            <person name="Nagy L.G."/>
        </authorList>
    </citation>
    <scope>NUCLEOTIDE SEQUENCE [LARGE SCALE GENOMIC DNA]</scope>
    <source>
        <strain evidence="3 4">CBS 121175</strain>
    </source>
</reference>
<dbReference type="Pfam" id="PF13374">
    <property type="entry name" value="TPR_10"/>
    <property type="match status" value="2"/>
</dbReference>
<accession>A0A5C3KT96</accession>
<dbReference type="STRING" id="230819.A0A5C3KT96"/>
<evidence type="ECO:0000256" key="2">
    <source>
        <dbReference type="ARBA" id="ARBA00022803"/>
    </source>
</evidence>
<dbReference type="SMART" id="SM00028">
    <property type="entry name" value="TPR"/>
    <property type="match status" value="7"/>
</dbReference>
<keyword evidence="4" id="KW-1185">Reference proteome</keyword>
<dbReference type="Proteomes" id="UP000307440">
    <property type="component" value="Unassembled WGS sequence"/>
</dbReference>
<evidence type="ECO:0000256" key="1">
    <source>
        <dbReference type="ARBA" id="ARBA00022737"/>
    </source>
</evidence>
<evidence type="ECO:0000313" key="3">
    <source>
        <dbReference type="EMBL" id="TFK23732.1"/>
    </source>
</evidence>
<dbReference type="InterPro" id="IPR011990">
    <property type="entry name" value="TPR-like_helical_dom_sf"/>
</dbReference>
<keyword evidence="1" id="KW-0677">Repeat</keyword>
<proteinExistence type="predicted"/>
<protein>
    <submittedName>
        <fullName evidence="3">TPR-like protein</fullName>
    </submittedName>
</protein>
<dbReference type="InterPro" id="IPR019734">
    <property type="entry name" value="TPR_rpt"/>
</dbReference>
<keyword evidence="2" id="KW-0802">TPR repeat</keyword>
<dbReference type="AlphaFoldDB" id="A0A5C3KT96"/>
<evidence type="ECO:0000313" key="4">
    <source>
        <dbReference type="Proteomes" id="UP000307440"/>
    </source>
</evidence>
<organism evidence="3 4">
    <name type="scientific">Coprinopsis marcescibilis</name>
    <name type="common">Agaric fungus</name>
    <name type="synonym">Psathyrella marcescibilis</name>
    <dbReference type="NCBI Taxonomy" id="230819"/>
    <lineage>
        <taxon>Eukaryota</taxon>
        <taxon>Fungi</taxon>
        <taxon>Dikarya</taxon>
        <taxon>Basidiomycota</taxon>
        <taxon>Agaricomycotina</taxon>
        <taxon>Agaricomycetes</taxon>
        <taxon>Agaricomycetidae</taxon>
        <taxon>Agaricales</taxon>
        <taxon>Agaricineae</taxon>
        <taxon>Psathyrellaceae</taxon>
        <taxon>Coprinopsis</taxon>
    </lineage>
</organism>
<dbReference type="SUPFAM" id="SSF48452">
    <property type="entry name" value="TPR-like"/>
    <property type="match status" value="3"/>
</dbReference>
<dbReference type="EMBL" id="ML210213">
    <property type="protein sequence ID" value="TFK23732.1"/>
    <property type="molecule type" value="Genomic_DNA"/>
</dbReference>
<dbReference type="PANTHER" id="PTHR45641">
    <property type="entry name" value="TETRATRICOPEPTIDE REPEAT PROTEIN (AFU_ORTHOLOGUE AFUA_6G03870)"/>
    <property type="match status" value="1"/>
</dbReference>
<sequence>MFPAEDSTQSNGEPDHQLWLQILKDLSAAESNSMSLVLMGAIAVMKEPLSLDTFLSIYQDEHLDNSAAEKIIEDMRPLLRDYDPAKEHYMIQLRDDAVREYLTQQAPDQYRLNVEAHTTRLVRQLLVILKRELNPSNIPTLGFTQPTWTIFDVPKIPPLAKDAISESLWYSCTRIVDHLLEMAYETMQEPLKTDVCDLVHTYPQQLLEITASLGKVVDLPSLTKHLGVNPGSPKAIDARPSVDLVGLARTMHAMAECLEESLRTSEAIHLIQEAIILRTHLTEGNPSPEANQAKADLVTSIRVCALCLESFERFDESILLMEKGVEHARDLVAHDSGSNEYQSLLATSLRRLAYSLGEKGEDERALKHLEEAVEIHSEVASSAEPGNFHHEQELATSLRWKAKIQRTSKRFEDAISTIQKCIGSYRRCISSNQSIVLDAANACMALAWLLDETGRYEESLEAREEGIAMLYRLSSEDSSYREDYARALHTLVVWFEKHNQTSQATWAQIGLVQVHRELAEGNPPIFEPVLAHSLHRLGSYYGVLGQFIASIPPYEEAALIRRRLAAEDPSSSDGSYIDFTLNNLAFSYARCERYAEAISTIEEAISIRRKRVQGPNSTSQDKNYLTLALQSLAGYLASCDRIPESLKVFEEVVSLRRELTSKNSEIGTKFEFEVSLAGCLDNYSWALGRTQCVEKGIEVGHEAISIQRRILSAMDSDSDSGPGLRNTLRLESELAGSLCHLADNLSAIMRYEDAVAASGEAIELNRKAISSAPSTSEMSDAGFAYRLLRHAWYLAQMTRFGDALSTISEALDAFRKLELLNPDFGPDIYSCRLFKALCIHVIRKRVKSS</sequence>
<gene>
    <name evidence="3" type="ORF">FA15DRAFT_705199</name>
</gene>
<dbReference type="Gene3D" id="1.25.40.10">
    <property type="entry name" value="Tetratricopeptide repeat domain"/>
    <property type="match status" value="3"/>
</dbReference>
<name>A0A5C3KT96_COPMA</name>